<evidence type="ECO:0000313" key="6">
    <source>
        <dbReference type="EMBL" id="RLV80590.1"/>
    </source>
</evidence>
<dbReference type="PANTHER" id="PTHR10696:SF56">
    <property type="entry name" value="TAUD_TFDA-LIKE DOMAIN-CONTAINING PROTEIN"/>
    <property type="match status" value="1"/>
</dbReference>
<accession>A0A3L8RM13</accession>
<gene>
    <name evidence="6" type="ORF">D3C57_119435</name>
</gene>
<name>A0A3L8RM13_STRRN</name>
<dbReference type="InterPro" id="IPR042098">
    <property type="entry name" value="TauD-like_sf"/>
</dbReference>
<protein>
    <recommendedName>
        <fullName evidence="5">TauD/TfdA-like domain-containing protein</fullName>
    </recommendedName>
</protein>
<dbReference type="EMBL" id="QYCY01000001">
    <property type="protein sequence ID" value="RLV80590.1"/>
    <property type="molecule type" value="Genomic_DNA"/>
</dbReference>
<comment type="cofactor">
    <cofactor evidence="1">
        <name>Fe(2+)</name>
        <dbReference type="ChEBI" id="CHEBI:29033"/>
    </cofactor>
</comment>
<evidence type="ECO:0000256" key="3">
    <source>
        <dbReference type="ARBA" id="ARBA00023004"/>
    </source>
</evidence>
<evidence type="ECO:0000256" key="2">
    <source>
        <dbReference type="ARBA" id="ARBA00023002"/>
    </source>
</evidence>
<comment type="caution">
    <text evidence="6">The sequence shown here is derived from an EMBL/GenBank/DDBJ whole genome shotgun (WGS) entry which is preliminary data.</text>
</comment>
<keyword evidence="3" id="KW-0408">Iron</keyword>
<dbReference type="InterPro" id="IPR003819">
    <property type="entry name" value="TauD/TfdA-like"/>
</dbReference>
<dbReference type="GO" id="GO:0017000">
    <property type="term" value="P:antibiotic biosynthetic process"/>
    <property type="evidence" value="ECO:0007669"/>
    <property type="project" value="UniProtKB-KW"/>
</dbReference>
<dbReference type="InterPro" id="IPR050411">
    <property type="entry name" value="AlphaKG_dependent_hydroxylases"/>
</dbReference>
<proteinExistence type="predicted"/>
<keyword evidence="4" id="KW-0045">Antibiotic biosynthesis</keyword>
<dbReference type="Pfam" id="PF02668">
    <property type="entry name" value="TauD"/>
    <property type="match status" value="1"/>
</dbReference>
<evidence type="ECO:0000259" key="5">
    <source>
        <dbReference type="Pfam" id="PF02668"/>
    </source>
</evidence>
<sequence length="268" mass="28943">MRHAAAVPVALFSDHYVNIRAPHASDVIAAQLRETGLVTVDGLHNRQNVLALAARLMAITPHPHSAPDGLTLIRDTGSHAHRAGFAGLGSGDLQAHTERSGVPRPPRLMLLVCLRPAPTGGDVLLADGRDVHARLVHSCREAAITFSQPRTAYFGSGAGHATQVITAQADGRISIRLRQDGLARWSPIAQPYLPRLRGAITDSQHRIILQAGQGYLLDNHRWLHARTRFTGDRQLLRALGEPLFPLPEGFAPCPPAAPLATSARRCRT</sequence>
<evidence type="ECO:0000256" key="1">
    <source>
        <dbReference type="ARBA" id="ARBA00001954"/>
    </source>
</evidence>
<dbReference type="GO" id="GO:0016491">
    <property type="term" value="F:oxidoreductase activity"/>
    <property type="evidence" value="ECO:0007669"/>
    <property type="project" value="UniProtKB-KW"/>
</dbReference>
<keyword evidence="2" id="KW-0560">Oxidoreductase</keyword>
<evidence type="ECO:0000256" key="4">
    <source>
        <dbReference type="ARBA" id="ARBA00023194"/>
    </source>
</evidence>
<organism evidence="6 7">
    <name type="scientific">Streptomyces rapamycinicus (strain ATCC 29253 / DSM 41530 / NRRL 5491 / AYB-994)</name>
    <name type="common">Streptomyces hygroscopicus (strain ATCC 29253)</name>
    <dbReference type="NCBI Taxonomy" id="1343740"/>
    <lineage>
        <taxon>Bacteria</taxon>
        <taxon>Bacillati</taxon>
        <taxon>Actinomycetota</taxon>
        <taxon>Actinomycetes</taxon>
        <taxon>Kitasatosporales</taxon>
        <taxon>Streptomycetaceae</taxon>
        <taxon>Streptomyces</taxon>
        <taxon>Streptomyces violaceusniger group</taxon>
    </lineage>
</organism>
<dbReference type="Proteomes" id="UP000281594">
    <property type="component" value="Unassembled WGS sequence"/>
</dbReference>
<reference evidence="6 7" key="1">
    <citation type="journal article" date="2018" name="J. Biol. Chem.">
        <title>Discovery of the actinoplanic acid pathway in Streptomyces rapamycinicus reveals a genetically conserved synergism with rapamycin.</title>
        <authorList>
            <person name="Mrak P."/>
            <person name="Krastel P."/>
            <person name="Pivk Lukancic P."/>
            <person name="Tao J."/>
            <person name="Pistorius D."/>
            <person name="Moore C.M."/>
        </authorList>
    </citation>
    <scope>NUCLEOTIDE SEQUENCE [LARGE SCALE GENOMIC DNA]</scope>
    <source>
        <strain evidence="6 7">NRRL 5491</strain>
    </source>
</reference>
<evidence type="ECO:0000313" key="7">
    <source>
        <dbReference type="Proteomes" id="UP000281594"/>
    </source>
</evidence>
<feature type="domain" description="TauD/TfdA-like" evidence="5">
    <location>
        <begin position="21"/>
        <end position="238"/>
    </location>
</feature>
<dbReference type="STRING" id="1343740.M271_24160"/>
<dbReference type="RefSeq" id="WP_121824565.1">
    <property type="nucleotide sequence ID" value="NC_022785.1"/>
</dbReference>
<dbReference type="SUPFAM" id="SSF51197">
    <property type="entry name" value="Clavaminate synthase-like"/>
    <property type="match status" value="1"/>
</dbReference>
<dbReference type="PANTHER" id="PTHR10696">
    <property type="entry name" value="GAMMA-BUTYROBETAINE HYDROXYLASE-RELATED"/>
    <property type="match status" value="1"/>
</dbReference>
<dbReference type="AlphaFoldDB" id="A0A3L8RM13"/>
<dbReference type="Gene3D" id="3.60.130.10">
    <property type="entry name" value="Clavaminate synthase-like"/>
    <property type="match status" value="1"/>
</dbReference>